<proteinExistence type="predicted"/>
<dbReference type="PANTHER" id="PTHR43270">
    <property type="entry name" value="BETA-ALA-HIS DIPEPTIDASE"/>
    <property type="match status" value="1"/>
</dbReference>
<comment type="caution">
    <text evidence="5">The sequence shown here is derived from an EMBL/GenBank/DDBJ whole genome shotgun (WGS) entry which is preliminary data.</text>
</comment>
<dbReference type="GO" id="GO:0006508">
    <property type="term" value="P:proteolysis"/>
    <property type="evidence" value="ECO:0007669"/>
    <property type="project" value="UniProtKB-KW"/>
</dbReference>
<sequence length="465" mass="50839">MSRAAAIARAEKHFDSGEFRKILARRIAIPTESQNPERAQALSDYLSAEMQPAFEAMGFTCRTLTHPRAKAPFLFAERIEDPALPTVFGYGHGDVIRGLEPEWKDGLSPWKLAEHDGRWYGRGIADNKGQHTINMQAMANVLAERGRLGFNAKYLIEMGEETGSPGLKALCEAHREAFAADLLIASDGPRLRPDRPTVFLGSRGSMNFDLTIEARQGGHHSGNWGGLISNPGIQLAHAIASLCGPTGQIRIPEWVPAELPASVRRALADCEVDGGADGPEIEPWWGEPGLSPAERVFGWCSFEVLAYKTGNPDTPVNAIPPRAWARCQLRFVVGIDPSQILPALRRHLDRQGFPMVKIAATREEMFHATRIDPDDAWVQWAVASIAQTSGKKPAILPNLGGSLPNDIFTDVLGLRTVWVPHSYPGCSQHAPNEHLPPEILREGLAMMTGLYWDLGAGGTPKREAA</sequence>
<feature type="domain" description="Peptidase M20 dimerisation" evidence="4">
    <location>
        <begin position="201"/>
        <end position="351"/>
    </location>
</feature>
<gene>
    <name evidence="5" type="ORF">FHP08_05455</name>
</gene>
<keyword evidence="2" id="KW-0479">Metal-binding</keyword>
<name>A0A5C8P0F3_9BURK</name>
<keyword evidence="6" id="KW-1185">Reference proteome</keyword>
<dbReference type="AlphaFoldDB" id="A0A5C8P0F3"/>
<dbReference type="EMBL" id="VDUY01000002">
    <property type="protein sequence ID" value="TXL67065.1"/>
    <property type="molecule type" value="Genomic_DNA"/>
</dbReference>
<dbReference type="SUPFAM" id="SSF53187">
    <property type="entry name" value="Zn-dependent exopeptidases"/>
    <property type="match status" value="1"/>
</dbReference>
<dbReference type="Pfam" id="PF01546">
    <property type="entry name" value="Peptidase_M20"/>
    <property type="match status" value="1"/>
</dbReference>
<protein>
    <submittedName>
        <fullName evidence="5">M20 family metallopeptidase</fullName>
    </submittedName>
</protein>
<evidence type="ECO:0000256" key="3">
    <source>
        <dbReference type="ARBA" id="ARBA00022801"/>
    </source>
</evidence>
<reference evidence="5 6" key="1">
    <citation type="submission" date="2019-06" db="EMBL/GenBank/DDBJ databases">
        <title>Quisquiliibacterium sp. nov., isolated from a maize field.</title>
        <authorList>
            <person name="Lin S.-Y."/>
            <person name="Tsai C.-F."/>
            <person name="Young C.-C."/>
        </authorList>
    </citation>
    <scope>NUCLEOTIDE SEQUENCE [LARGE SCALE GENOMIC DNA]</scope>
    <source>
        <strain evidence="5 6">CC-CFT501</strain>
    </source>
</reference>
<accession>A0A5C8P0F3</accession>
<evidence type="ECO:0000256" key="1">
    <source>
        <dbReference type="ARBA" id="ARBA00022670"/>
    </source>
</evidence>
<dbReference type="OrthoDB" id="9761532at2"/>
<dbReference type="Proteomes" id="UP000321548">
    <property type="component" value="Unassembled WGS sequence"/>
</dbReference>
<dbReference type="GO" id="GO:0046872">
    <property type="term" value="F:metal ion binding"/>
    <property type="evidence" value="ECO:0007669"/>
    <property type="project" value="UniProtKB-KW"/>
</dbReference>
<dbReference type="PANTHER" id="PTHR43270:SF12">
    <property type="entry name" value="SUCCINYL-DIAMINOPIMELATE DESUCCINYLASE"/>
    <property type="match status" value="1"/>
</dbReference>
<dbReference type="Pfam" id="PF07687">
    <property type="entry name" value="M20_dimer"/>
    <property type="match status" value="1"/>
</dbReference>
<dbReference type="InterPro" id="IPR051458">
    <property type="entry name" value="Cyt/Met_Dipeptidase"/>
</dbReference>
<evidence type="ECO:0000256" key="2">
    <source>
        <dbReference type="ARBA" id="ARBA00022723"/>
    </source>
</evidence>
<dbReference type="Gene3D" id="3.30.70.360">
    <property type="match status" value="1"/>
</dbReference>
<dbReference type="InterPro" id="IPR011650">
    <property type="entry name" value="Peptidase_M20_dimer"/>
</dbReference>
<keyword evidence="1" id="KW-0645">Protease</keyword>
<dbReference type="Gene3D" id="3.40.630.10">
    <property type="entry name" value="Zn peptidases"/>
    <property type="match status" value="1"/>
</dbReference>
<dbReference type="InterPro" id="IPR002933">
    <property type="entry name" value="Peptidase_M20"/>
</dbReference>
<evidence type="ECO:0000259" key="4">
    <source>
        <dbReference type="Pfam" id="PF07687"/>
    </source>
</evidence>
<dbReference type="NCBIfam" id="NF005478">
    <property type="entry name" value="PRK07079.1"/>
    <property type="match status" value="1"/>
</dbReference>
<keyword evidence="3" id="KW-0378">Hydrolase</keyword>
<organism evidence="5 6">
    <name type="scientific">Zeimonas arvi</name>
    <dbReference type="NCBI Taxonomy" id="2498847"/>
    <lineage>
        <taxon>Bacteria</taxon>
        <taxon>Pseudomonadati</taxon>
        <taxon>Pseudomonadota</taxon>
        <taxon>Betaproteobacteria</taxon>
        <taxon>Burkholderiales</taxon>
        <taxon>Burkholderiaceae</taxon>
        <taxon>Zeimonas</taxon>
    </lineage>
</organism>
<dbReference type="RefSeq" id="WP_147703314.1">
    <property type="nucleotide sequence ID" value="NZ_VDUY01000002.1"/>
</dbReference>
<evidence type="ECO:0000313" key="5">
    <source>
        <dbReference type="EMBL" id="TXL67065.1"/>
    </source>
</evidence>
<evidence type="ECO:0000313" key="6">
    <source>
        <dbReference type="Proteomes" id="UP000321548"/>
    </source>
</evidence>
<dbReference type="GO" id="GO:0008233">
    <property type="term" value="F:peptidase activity"/>
    <property type="evidence" value="ECO:0007669"/>
    <property type="project" value="UniProtKB-KW"/>
</dbReference>